<comment type="caution">
    <text evidence="5">The sequence shown here is derived from an EMBL/GenBank/DDBJ whole genome shotgun (WGS) entry which is preliminary data.</text>
</comment>
<dbReference type="SMART" id="SM00382">
    <property type="entry name" value="AAA"/>
    <property type="match status" value="1"/>
</dbReference>
<evidence type="ECO:0000256" key="3">
    <source>
        <dbReference type="ARBA" id="ARBA00022840"/>
    </source>
</evidence>
<dbReference type="InterPro" id="IPR054472">
    <property type="entry name" value="WHD"/>
</dbReference>
<evidence type="ECO:0000259" key="4">
    <source>
        <dbReference type="SMART" id="SM00382"/>
    </source>
</evidence>
<dbReference type="GO" id="GO:0016887">
    <property type="term" value="F:ATP hydrolysis activity"/>
    <property type="evidence" value="ECO:0007669"/>
    <property type="project" value="InterPro"/>
</dbReference>
<reference evidence="5" key="1">
    <citation type="submission" date="2020-08" db="EMBL/GenBank/DDBJ databases">
        <title>Genome public.</title>
        <authorList>
            <person name="Liu C."/>
            <person name="Sun Q."/>
        </authorList>
    </citation>
    <scope>NUCLEOTIDE SEQUENCE</scope>
    <source>
        <strain evidence="5">NSJ-28</strain>
    </source>
</reference>
<evidence type="ECO:0000256" key="1">
    <source>
        <dbReference type="ARBA" id="ARBA00006914"/>
    </source>
</evidence>
<dbReference type="AlphaFoldDB" id="A0A923LW84"/>
<organism evidence="5 6">
    <name type="scientific">Agathobaculum faecis</name>
    <dbReference type="NCBI Taxonomy" id="2763013"/>
    <lineage>
        <taxon>Bacteria</taxon>
        <taxon>Bacillati</taxon>
        <taxon>Bacillota</taxon>
        <taxon>Clostridia</taxon>
        <taxon>Eubacteriales</taxon>
        <taxon>Butyricicoccaceae</taxon>
        <taxon>Agathobaculum</taxon>
    </lineage>
</organism>
<dbReference type="Gene3D" id="1.10.8.60">
    <property type="match status" value="1"/>
</dbReference>
<evidence type="ECO:0000313" key="6">
    <source>
        <dbReference type="Proteomes" id="UP000606499"/>
    </source>
</evidence>
<dbReference type="SUPFAM" id="SSF52540">
    <property type="entry name" value="P-loop containing nucleoside triphosphate hydrolases"/>
    <property type="match status" value="2"/>
</dbReference>
<sequence length="721" mass="81205">MRAEEIRPVDLTTGAGYDSQWALMRDLFVWLDLRLYYFYAHHQWLGPASEMKNMLGLVVTREEFEHQLARSAQMGLEEELEPEESAQIGEAQAAIALRLGRKGGADIPLLRLFERCGLDAFEQNCVILAYAAVLDRKYEKLLAYLQDDMTRKSPGVALAVQLFLPKGGDMEQYLARFAWQGRFSRLFEPDALARGELVLQPLTLEYLSGGTIAGRQGLTVFDGAAGRPDGPLIVQGEVARRLDRMMEERLPCVLCLSGGAGSGKLFQIKHLLARHRQRGVFADLEGEDWRARAGEAALAACLLDAYLCFYHLDRENEAGDRIAAPQQLVDALCAMETGRERLFLLSRLPVRARVQRLTVDLELPPLTESERLELFRTHLRDSRLAPDVTAEELAAKFHFSPQQIRQACRQAAGMAALDGQELLDGARLHAACYRQVVHKLGDLAHRVPAAYTWDDVVLPSAQKRLIQQACGHIRYRYRVYHQWGFEKKVAYGRGLSILFAGAPGTGKTMCAQIIARQLNMEMYKINISQIVSKYIGETEKNLQAVFAEAKNSNCILFFDECDALFGKRSEVKDSHDRNANVEVAYLLQQIEEYDGVCILATNLIGNIDEAFMRRITYVVNFPFPDRRMREDIYRRMMPSATPLAGDIDWGFLAEKFELSGGHIKNIVLSAAFMAAGEDRPIGMRHLLRAAVGEMKKNDIVVVREELREYADLLTDEGEQAP</sequence>
<gene>
    <name evidence="5" type="ORF">H8S45_07290</name>
</gene>
<dbReference type="EMBL" id="JACOPL010000006">
    <property type="protein sequence ID" value="MBC5725260.1"/>
    <property type="molecule type" value="Genomic_DNA"/>
</dbReference>
<dbReference type="CDD" id="cd19481">
    <property type="entry name" value="RecA-like_protease"/>
    <property type="match status" value="1"/>
</dbReference>
<dbReference type="Pfam" id="PF00004">
    <property type="entry name" value="AAA"/>
    <property type="match status" value="1"/>
</dbReference>
<evidence type="ECO:0000256" key="2">
    <source>
        <dbReference type="ARBA" id="ARBA00022741"/>
    </source>
</evidence>
<keyword evidence="3 5" id="KW-0067">ATP-binding</keyword>
<proteinExistence type="inferred from homology"/>
<dbReference type="Proteomes" id="UP000606499">
    <property type="component" value="Unassembled WGS sequence"/>
</dbReference>
<keyword evidence="6" id="KW-1185">Reference proteome</keyword>
<dbReference type="RefSeq" id="WP_054326497.1">
    <property type="nucleotide sequence ID" value="NZ_JACOPL010000006.1"/>
</dbReference>
<protein>
    <submittedName>
        <fullName evidence="5">ATP-binding protein</fullName>
    </submittedName>
</protein>
<dbReference type="InterPro" id="IPR003959">
    <property type="entry name" value="ATPase_AAA_core"/>
</dbReference>
<dbReference type="GO" id="GO:0005524">
    <property type="term" value="F:ATP binding"/>
    <property type="evidence" value="ECO:0007669"/>
    <property type="project" value="UniProtKB-KW"/>
</dbReference>
<comment type="similarity">
    <text evidence="1">Belongs to the AAA ATPase family.</text>
</comment>
<dbReference type="Gene3D" id="3.40.50.300">
    <property type="entry name" value="P-loop containing nucleotide triphosphate hydrolases"/>
    <property type="match status" value="1"/>
</dbReference>
<accession>A0A923LW84</accession>
<dbReference type="InterPro" id="IPR027417">
    <property type="entry name" value="P-loop_NTPase"/>
</dbReference>
<dbReference type="InterPro" id="IPR003593">
    <property type="entry name" value="AAA+_ATPase"/>
</dbReference>
<evidence type="ECO:0000313" key="5">
    <source>
        <dbReference type="EMBL" id="MBC5725260.1"/>
    </source>
</evidence>
<dbReference type="Pfam" id="PF22977">
    <property type="entry name" value="WHD"/>
    <property type="match status" value="1"/>
</dbReference>
<dbReference type="InterPro" id="IPR050221">
    <property type="entry name" value="26S_Proteasome_ATPase"/>
</dbReference>
<feature type="domain" description="AAA+ ATPase" evidence="4">
    <location>
        <begin position="493"/>
        <end position="625"/>
    </location>
</feature>
<name>A0A923LW84_9FIRM</name>
<keyword evidence="2" id="KW-0547">Nucleotide-binding</keyword>
<dbReference type="PANTHER" id="PTHR23073">
    <property type="entry name" value="26S PROTEASOME REGULATORY SUBUNIT"/>
    <property type="match status" value="1"/>
</dbReference>